<evidence type="ECO:0000313" key="3">
    <source>
        <dbReference type="EMBL" id="QHL90556.1"/>
    </source>
</evidence>
<evidence type="ECO:0000256" key="1">
    <source>
        <dbReference type="SAM" id="SignalP"/>
    </source>
</evidence>
<sequence>MLIRRIVAFFLMVFAATAPARAAVETITLYSDWTLFTHFGGVEAYPGSGGKIYRFDLVSMDFRPSVDGVLQVRSDDWWGDGFLIRELKVNAGQIYSLSFAPGDAAGEAYWWAKVELFEPRGIRRPFEIRNFVYTREATGAFIPEPQTWALMLLGFGGVGAALRRRPAVRLRAVAG</sequence>
<accession>A0A7Z2S7Q1</accession>
<dbReference type="InterPro" id="IPR013424">
    <property type="entry name" value="Ice-binding_C"/>
</dbReference>
<feature type="domain" description="Ice-binding protein C-terminal" evidence="2">
    <location>
        <begin position="142"/>
        <end position="165"/>
    </location>
</feature>
<dbReference type="AlphaFoldDB" id="A0A7Z2S7Q1"/>
<reference evidence="3 4" key="1">
    <citation type="submission" date="2020-01" db="EMBL/GenBank/DDBJ databases">
        <title>Sphingomonas sp. C33 whole genome sequece.</title>
        <authorList>
            <person name="Park C."/>
        </authorList>
    </citation>
    <scope>NUCLEOTIDE SEQUENCE [LARGE SCALE GENOMIC DNA]</scope>
    <source>
        <strain evidence="3 4">C33</strain>
    </source>
</reference>
<dbReference type="KEGG" id="schy:GVO57_06575"/>
<feature type="chain" id="PRO_5030587003" evidence="1">
    <location>
        <begin position="23"/>
        <end position="175"/>
    </location>
</feature>
<dbReference type="NCBIfam" id="TIGR02595">
    <property type="entry name" value="PEP_CTERM"/>
    <property type="match status" value="1"/>
</dbReference>
<name>A0A7Z2S7Q1_9SPHN</name>
<gene>
    <name evidence="3" type="ORF">GVO57_06575</name>
</gene>
<protein>
    <submittedName>
        <fullName evidence="3">PEPxxWA-CTERM sorting domain-containing protein</fullName>
    </submittedName>
</protein>
<evidence type="ECO:0000313" key="4">
    <source>
        <dbReference type="Proteomes" id="UP000464468"/>
    </source>
</evidence>
<proteinExistence type="predicted"/>
<dbReference type="EMBL" id="CP047895">
    <property type="protein sequence ID" value="QHL90556.1"/>
    <property type="molecule type" value="Genomic_DNA"/>
</dbReference>
<keyword evidence="4" id="KW-1185">Reference proteome</keyword>
<keyword evidence="1" id="KW-0732">Signal</keyword>
<dbReference type="Proteomes" id="UP000464468">
    <property type="component" value="Chromosome"/>
</dbReference>
<organism evidence="3 4">
    <name type="scientific">Sphingomonas changnyeongensis</name>
    <dbReference type="NCBI Taxonomy" id="2698679"/>
    <lineage>
        <taxon>Bacteria</taxon>
        <taxon>Pseudomonadati</taxon>
        <taxon>Pseudomonadota</taxon>
        <taxon>Alphaproteobacteria</taxon>
        <taxon>Sphingomonadales</taxon>
        <taxon>Sphingomonadaceae</taxon>
        <taxon>Sphingomonas</taxon>
    </lineage>
</organism>
<dbReference type="NCBIfam" id="NF035944">
    <property type="entry name" value="PEPxxWA-CTERM"/>
    <property type="match status" value="1"/>
</dbReference>
<evidence type="ECO:0000259" key="2">
    <source>
        <dbReference type="Pfam" id="PF07589"/>
    </source>
</evidence>
<dbReference type="RefSeq" id="WP_160592484.1">
    <property type="nucleotide sequence ID" value="NZ_CP047895.1"/>
</dbReference>
<feature type="signal peptide" evidence="1">
    <location>
        <begin position="1"/>
        <end position="22"/>
    </location>
</feature>
<dbReference type="Pfam" id="PF07589">
    <property type="entry name" value="PEP-CTERM"/>
    <property type="match status" value="1"/>
</dbReference>